<evidence type="ECO:0000313" key="1">
    <source>
        <dbReference type="EMBL" id="MFD1564574.1"/>
    </source>
</evidence>
<dbReference type="RefSeq" id="WP_390288283.1">
    <property type="nucleotide sequence ID" value="NZ_JBHUDI010000008.1"/>
</dbReference>
<protein>
    <submittedName>
        <fullName evidence="1">Uncharacterized protein</fullName>
    </submittedName>
</protein>
<name>A0ABD6BID0_9EURY</name>
<reference evidence="1 2" key="1">
    <citation type="journal article" date="2019" name="Int. J. Syst. Evol. Microbiol.">
        <title>The Global Catalogue of Microorganisms (GCM) 10K type strain sequencing project: providing services to taxonomists for standard genome sequencing and annotation.</title>
        <authorList>
            <consortium name="The Broad Institute Genomics Platform"/>
            <consortium name="The Broad Institute Genome Sequencing Center for Infectious Disease"/>
            <person name="Wu L."/>
            <person name="Ma J."/>
        </authorList>
    </citation>
    <scope>NUCLEOTIDE SEQUENCE [LARGE SCALE GENOMIC DNA]</scope>
    <source>
        <strain evidence="1 2">CGMCC 1.12230</strain>
    </source>
</reference>
<accession>A0ABD6BID0</accession>
<comment type="caution">
    <text evidence="1">The sequence shown here is derived from an EMBL/GenBank/DDBJ whole genome shotgun (WGS) entry which is preliminary data.</text>
</comment>
<dbReference type="SUPFAM" id="SSF101478">
    <property type="entry name" value="ADP-ribosylglycohydrolase"/>
    <property type="match status" value="1"/>
</dbReference>
<dbReference type="Proteomes" id="UP001597076">
    <property type="component" value="Unassembled WGS sequence"/>
</dbReference>
<sequence>MDSVRARGVLLGLACGDALGRPVESVRQRDGDIDALGNRDEFGNYEWWPDRKERLRILAELLPDETEYVVVGDLDLSHVDGWDHYHALDLVELVRDGEIEVPVPSSNDLVPDSRVESADEVRDVLADGYVFELTHRTDGETKTRLVTHFEPERPPMTPLKSPPAFWLETHG</sequence>
<gene>
    <name evidence="1" type="ORF">ACFR99_13575</name>
</gene>
<evidence type="ECO:0000313" key="2">
    <source>
        <dbReference type="Proteomes" id="UP001597076"/>
    </source>
</evidence>
<dbReference type="AlphaFoldDB" id="A0ABD6BID0"/>
<proteinExistence type="predicted"/>
<organism evidence="1 2">
    <name type="scientific">Haloarchaeobius amylolyticus</name>
    <dbReference type="NCBI Taxonomy" id="1198296"/>
    <lineage>
        <taxon>Archaea</taxon>
        <taxon>Methanobacteriati</taxon>
        <taxon>Methanobacteriota</taxon>
        <taxon>Stenosarchaea group</taxon>
        <taxon>Halobacteria</taxon>
        <taxon>Halobacteriales</taxon>
        <taxon>Halorubellaceae</taxon>
        <taxon>Haloarchaeobius</taxon>
    </lineage>
</organism>
<dbReference type="InterPro" id="IPR036705">
    <property type="entry name" value="Ribosyl_crysJ1_sf"/>
</dbReference>
<dbReference type="EMBL" id="JBHUDI010000008">
    <property type="protein sequence ID" value="MFD1564574.1"/>
    <property type="molecule type" value="Genomic_DNA"/>
</dbReference>
<keyword evidence="2" id="KW-1185">Reference proteome</keyword>
<dbReference type="Gene3D" id="1.10.4080.10">
    <property type="entry name" value="ADP-ribosylation/Crystallin J1"/>
    <property type="match status" value="1"/>
</dbReference>